<feature type="chain" id="PRO_5045946093" evidence="1">
    <location>
        <begin position="25"/>
        <end position="411"/>
    </location>
</feature>
<accession>A0ABN9T2F6</accession>
<organism evidence="2 3">
    <name type="scientific">Prorocentrum cordatum</name>
    <dbReference type="NCBI Taxonomy" id="2364126"/>
    <lineage>
        <taxon>Eukaryota</taxon>
        <taxon>Sar</taxon>
        <taxon>Alveolata</taxon>
        <taxon>Dinophyceae</taxon>
        <taxon>Prorocentrales</taxon>
        <taxon>Prorocentraceae</taxon>
        <taxon>Prorocentrum</taxon>
    </lineage>
</organism>
<keyword evidence="1" id="KW-0732">Signal</keyword>
<sequence length="411" mass="42944">MGLLCRPPLVLLLALGAAPAAVHARGALHARLAAEPAEPPAEGARWRLRSRAEGGPVPRAALSHLSRRQAQGVDVTAPTATAREPGTEATRGCCAAVQHPPTLPTSLAGGSLPPLPSVPDFPKLDGDATGDVKVGVRFNPEVECKQCSAAAPAEAPAAATARGAPAREGAGNSQEVLQHDGAENLAECDELTFGAASDLLAQLDADGAAHLPLFLRDSREVTMESSYDPLVLTAEPSTQFRSLLRHAVGVSRQAGLAVEPKSLVMCMLREGVIEVASAAKKATFQSILEQAAPASFVFISDLISLGIWPPPEPVGDAPEKKDGSYSSKAEACSACKHAATGSCAMYRTCLCYAANAVFETPGIPAPTDRTNYHWTCGNEGGDKYEICFKSDPKYTDNFGDAFDVNKPKCPV</sequence>
<evidence type="ECO:0000313" key="3">
    <source>
        <dbReference type="Proteomes" id="UP001189429"/>
    </source>
</evidence>
<name>A0ABN9T2F6_9DINO</name>
<feature type="signal peptide" evidence="1">
    <location>
        <begin position="1"/>
        <end position="24"/>
    </location>
</feature>
<dbReference type="EMBL" id="CAUYUJ010014273">
    <property type="protein sequence ID" value="CAK0839146.1"/>
    <property type="molecule type" value="Genomic_DNA"/>
</dbReference>
<dbReference type="Proteomes" id="UP001189429">
    <property type="component" value="Unassembled WGS sequence"/>
</dbReference>
<evidence type="ECO:0000313" key="2">
    <source>
        <dbReference type="EMBL" id="CAK0839146.1"/>
    </source>
</evidence>
<evidence type="ECO:0000256" key="1">
    <source>
        <dbReference type="SAM" id="SignalP"/>
    </source>
</evidence>
<proteinExistence type="predicted"/>
<comment type="caution">
    <text evidence="2">The sequence shown here is derived from an EMBL/GenBank/DDBJ whole genome shotgun (WGS) entry which is preliminary data.</text>
</comment>
<protein>
    <submittedName>
        <fullName evidence="2">Uncharacterized protein</fullName>
    </submittedName>
</protein>
<reference evidence="2" key="1">
    <citation type="submission" date="2023-10" db="EMBL/GenBank/DDBJ databases">
        <authorList>
            <person name="Chen Y."/>
            <person name="Shah S."/>
            <person name="Dougan E. K."/>
            <person name="Thang M."/>
            <person name="Chan C."/>
        </authorList>
    </citation>
    <scope>NUCLEOTIDE SEQUENCE [LARGE SCALE GENOMIC DNA]</scope>
</reference>
<gene>
    <name evidence="2" type="ORF">PCOR1329_LOCUS34904</name>
</gene>
<keyword evidence="3" id="KW-1185">Reference proteome</keyword>